<proteinExistence type="predicted"/>
<evidence type="ECO:0000313" key="2">
    <source>
        <dbReference type="EMBL" id="KAH7300557.1"/>
    </source>
</evidence>
<dbReference type="AlphaFoldDB" id="A0A8T2RY74"/>
<sequence>MQARRSSRTMPVLATRFPSPPSSCAETSKSLIAVPSKFKRSITGKCLRAVKNILSSEEFQRQSRQQSSGGRSSAGLCSEAWRALSATQKSSFCESVDLPLGCVQKQIPFMKLSIIHNKEHECHEEMLQIHKSIDIEKYRDKQKRWSTAGAMAFQYVHGHNAFLQLLQRDSSNDTSRPYLALEDIHQPFQQHNSHVQELNNLFELSQRTDLTNICRVHPDRDRCEDERMYERKCYAVQYRQELQQHNPNVAAHENDDYLRGVLEGRCVRVTFPANSAVVHSNNKHSHESRRMSTRRPMCTTTR</sequence>
<reference evidence="2" key="1">
    <citation type="submission" date="2021-08" db="EMBL/GenBank/DDBJ databases">
        <title>WGS assembly of Ceratopteris richardii.</title>
        <authorList>
            <person name="Marchant D.B."/>
            <person name="Chen G."/>
            <person name="Jenkins J."/>
            <person name="Shu S."/>
            <person name="Leebens-Mack J."/>
            <person name="Grimwood J."/>
            <person name="Schmutz J."/>
            <person name="Soltis P."/>
            <person name="Soltis D."/>
            <person name="Chen Z.-H."/>
        </authorList>
    </citation>
    <scope>NUCLEOTIDE SEQUENCE</scope>
    <source>
        <strain evidence="2">Whitten #5841</strain>
        <tissue evidence="2">Leaf</tissue>
    </source>
</reference>
<comment type="caution">
    <text evidence="2">The sequence shown here is derived from an EMBL/GenBank/DDBJ whole genome shotgun (WGS) entry which is preliminary data.</text>
</comment>
<organism evidence="2 3">
    <name type="scientific">Ceratopteris richardii</name>
    <name type="common">Triangle waterfern</name>
    <dbReference type="NCBI Taxonomy" id="49495"/>
    <lineage>
        <taxon>Eukaryota</taxon>
        <taxon>Viridiplantae</taxon>
        <taxon>Streptophyta</taxon>
        <taxon>Embryophyta</taxon>
        <taxon>Tracheophyta</taxon>
        <taxon>Polypodiopsida</taxon>
        <taxon>Polypodiidae</taxon>
        <taxon>Polypodiales</taxon>
        <taxon>Pteridineae</taxon>
        <taxon>Pteridaceae</taxon>
        <taxon>Parkerioideae</taxon>
        <taxon>Ceratopteris</taxon>
    </lineage>
</organism>
<feature type="region of interest" description="Disordered" evidence="1">
    <location>
        <begin position="278"/>
        <end position="302"/>
    </location>
</feature>
<accession>A0A8T2RY74</accession>
<evidence type="ECO:0000256" key="1">
    <source>
        <dbReference type="SAM" id="MobiDB-lite"/>
    </source>
</evidence>
<name>A0A8T2RY74_CERRI</name>
<dbReference type="EMBL" id="CM035429">
    <property type="protein sequence ID" value="KAH7300557.1"/>
    <property type="molecule type" value="Genomic_DNA"/>
</dbReference>
<dbReference type="Proteomes" id="UP000825935">
    <property type="component" value="Chromosome 24"/>
</dbReference>
<keyword evidence="3" id="KW-1185">Reference proteome</keyword>
<protein>
    <submittedName>
        <fullName evidence="2">Uncharacterized protein</fullName>
    </submittedName>
</protein>
<gene>
    <name evidence="2" type="ORF">KP509_24G068000</name>
</gene>
<evidence type="ECO:0000313" key="3">
    <source>
        <dbReference type="Proteomes" id="UP000825935"/>
    </source>
</evidence>